<evidence type="ECO:0000256" key="5">
    <source>
        <dbReference type="ARBA" id="ARBA00022694"/>
    </source>
</evidence>
<comment type="subcellular location">
    <subcellularLocation>
        <location evidence="1">Cytoplasm</location>
    </subcellularLocation>
</comment>
<dbReference type="Proteomes" id="UP000070422">
    <property type="component" value="Unassembled WGS sequence"/>
</dbReference>
<dbReference type="RefSeq" id="WP_082632696.1">
    <property type="nucleotide sequence ID" value="NZ_CP014159.1"/>
</dbReference>
<gene>
    <name evidence="12" type="ORF">CYJ27_01960</name>
    <name evidence="11" type="ORF">HMPREF3187_00532</name>
</gene>
<keyword evidence="12" id="KW-0808">Transferase</keyword>
<dbReference type="GO" id="GO:0016740">
    <property type="term" value="F:transferase activity"/>
    <property type="evidence" value="ECO:0007669"/>
    <property type="project" value="UniProtKB-KW"/>
</dbReference>
<comment type="caution">
    <text evidence="11">The sequence shown here is derived from an EMBL/GenBank/DDBJ whole genome shotgun (WGS) entry which is preliminary data.</text>
</comment>
<dbReference type="Proteomes" id="UP000234775">
    <property type="component" value="Unassembled WGS sequence"/>
</dbReference>
<dbReference type="OrthoDB" id="9815896at2"/>
<dbReference type="SUPFAM" id="SSF52540">
    <property type="entry name" value="P-loop containing nucleoside triphosphate hydrolases"/>
    <property type="match status" value="1"/>
</dbReference>
<evidence type="ECO:0000256" key="2">
    <source>
        <dbReference type="ARBA" id="ARBA00007599"/>
    </source>
</evidence>
<dbReference type="GO" id="GO:0002949">
    <property type="term" value="P:tRNA threonylcarbamoyladenosine modification"/>
    <property type="evidence" value="ECO:0007669"/>
    <property type="project" value="InterPro"/>
</dbReference>
<dbReference type="EMBL" id="LSCQ01000026">
    <property type="protein sequence ID" value="KXB37457.1"/>
    <property type="molecule type" value="Genomic_DNA"/>
</dbReference>
<keyword evidence="14" id="KW-1185">Reference proteome</keyword>
<proteinExistence type="inferred from homology"/>
<dbReference type="PANTHER" id="PTHR33540:SF2">
    <property type="entry name" value="TRNA THREONYLCARBAMOYLADENOSINE BIOSYNTHESIS PROTEIN TSAE"/>
    <property type="match status" value="1"/>
</dbReference>
<evidence type="ECO:0000256" key="7">
    <source>
        <dbReference type="ARBA" id="ARBA00022741"/>
    </source>
</evidence>
<organism evidence="11 13">
    <name type="scientific">Aerococcus christensenii</name>
    <dbReference type="NCBI Taxonomy" id="87541"/>
    <lineage>
        <taxon>Bacteria</taxon>
        <taxon>Bacillati</taxon>
        <taxon>Bacillota</taxon>
        <taxon>Bacilli</taxon>
        <taxon>Lactobacillales</taxon>
        <taxon>Aerococcaceae</taxon>
        <taxon>Aerococcus</taxon>
    </lineage>
</organism>
<accession>A0A133Y2P2</accession>
<keyword evidence="8" id="KW-0067">ATP-binding</keyword>
<keyword evidence="6" id="KW-0479">Metal-binding</keyword>
<dbReference type="AlphaFoldDB" id="A0A133Y2P2"/>
<evidence type="ECO:0000313" key="11">
    <source>
        <dbReference type="EMBL" id="KXB37457.1"/>
    </source>
</evidence>
<name>A0A133Y2P2_9LACT</name>
<evidence type="ECO:0000256" key="10">
    <source>
        <dbReference type="ARBA" id="ARBA00032441"/>
    </source>
</evidence>
<dbReference type="NCBIfam" id="TIGR00150">
    <property type="entry name" value="T6A_YjeE"/>
    <property type="match status" value="1"/>
</dbReference>
<evidence type="ECO:0000313" key="13">
    <source>
        <dbReference type="Proteomes" id="UP000070422"/>
    </source>
</evidence>
<protein>
    <recommendedName>
        <fullName evidence="3">tRNA threonylcarbamoyladenosine biosynthesis protein TsaE</fullName>
    </recommendedName>
    <alternativeName>
        <fullName evidence="10">t(6)A37 threonylcarbamoyladenosine biosynthesis protein TsaE</fullName>
    </alternativeName>
</protein>
<evidence type="ECO:0000256" key="6">
    <source>
        <dbReference type="ARBA" id="ARBA00022723"/>
    </source>
</evidence>
<dbReference type="GO" id="GO:0046872">
    <property type="term" value="F:metal ion binding"/>
    <property type="evidence" value="ECO:0007669"/>
    <property type="project" value="UniProtKB-KW"/>
</dbReference>
<keyword evidence="9" id="KW-0460">Magnesium</keyword>
<dbReference type="InterPro" id="IPR027417">
    <property type="entry name" value="P-loop_NTPase"/>
</dbReference>
<dbReference type="Pfam" id="PF02367">
    <property type="entry name" value="TsaE"/>
    <property type="match status" value="1"/>
</dbReference>
<keyword evidence="4" id="KW-0963">Cytoplasm</keyword>
<dbReference type="GO" id="GO:0005524">
    <property type="term" value="F:ATP binding"/>
    <property type="evidence" value="ECO:0007669"/>
    <property type="project" value="UniProtKB-KW"/>
</dbReference>
<dbReference type="EMBL" id="PKGZ01000001">
    <property type="protein sequence ID" value="PKY92223.1"/>
    <property type="molecule type" value="Genomic_DNA"/>
</dbReference>
<dbReference type="GO" id="GO:0016787">
    <property type="term" value="F:hydrolase activity"/>
    <property type="evidence" value="ECO:0007669"/>
    <property type="project" value="UniProtKB-KW"/>
</dbReference>
<dbReference type="STRING" id="87541.AWM71_01365"/>
<keyword evidence="11" id="KW-0378">Hydrolase</keyword>
<evidence type="ECO:0000256" key="3">
    <source>
        <dbReference type="ARBA" id="ARBA00019010"/>
    </source>
</evidence>
<evidence type="ECO:0000256" key="9">
    <source>
        <dbReference type="ARBA" id="ARBA00022842"/>
    </source>
</evidence>
<evidence type="ECO:0000256" key="8">
    <source>
        <dbReference type="ARBA" id="ARBA00022840"/>
    </source>
</evidence>
<dbReference type="PANTHER" id="PTHR33540">
    <property type="entry name" value="TRNA THREONYLCARBAMOYLADENOSINE BIOSYNTHESIS PROTEIN TSAE"/>
    <property type="match status" value="1"/>
</dbReference>
<dbReference type="PATRIC" id="fig|87541.4.peg.534"/>
<evidence type="ECO:0000313" key="14">
    <source>
        <dbReference type="Proteomes" id="UP000234775"/>
    </source>
</evidence>
<keyword evidence="5" id="KW-0819">tRNA processing</keyword>
<evidence type="ECO:0000313" key="12">
    <source>
        <dbReference type="EMBL" id="PKY92223.1"/>
    </source>
</evidence>
<keyword evidence="7" id="KW-0547">Nucleotide-binding</keyword>
<dbReference type="Gene3D" id="3.40.50.300">
    <property type="entry name" value="P-loop containing nucleotide triphosphate hydrolases"/>
    <property type="match status" value="1"/>
</dbReference>
<reference evidence="11 13" key="1">
    <citation type="submission" date="2016-01" db="EMBL/GenBank/DDBJ databases">
        <authorList>
            <person name="Oliw E.H."/>
        </authorList>
    </citation>
    <scope>NUCLEOTIDE SEQUENCE [LARGE SCALE GENOMIC DNA]</scope>
    <source>
        <strain evidence="11 13">KA00635</strain>
    </source>
</reference>
<comment type="similarity">
    <text evidence="2">Belongs to the TsaE family.</text>
</comment>
<dbReference type="GO" id="GO:0005737">
    <property type="term" value="C:cytoplasm"/>
    <property type="evidence" value="ECO:0007669"/>
    <property type="project" value="UniProtKB-SubCell"/>
</dbReference>
<dbReference type="InterPro" id="IPR003442">
    <property type="entry name" value="T6A_TsaE"/>
</dbReference>
<evidence type="ECO:0000256" key="4">
    <source>
        <dbReference type="ARBA" id="ARBA00022490"/>
    </source>
</evidence>
<sequence length="155" mass="17245">MQTITWKNESETEKTAKQLAQLLESGDVICLEGDLGAGKTTFTRYLARALGIEGNIKSPTFTIMREYQSGHLPLYHMDAYRLEQTGAEGLGIEEYLEGDGVCVIEWPQYIKEDLEGDYLWISIEKQGPEGRILSLTGRGKRGEELVEGLIGGMAK</sequence>
<evidence type="ECO:0000256" key="1">
    <source>
        <dbReference type="ARBA" id="ARBA00004496"/>
    </source>
</evidence>
<reference evidence="12 14" key="2">
    <citation type="submission" date="2017-12" db="EMBL/GenBank/DDBJ databases">
        <title>Phylogenetic diversity of female urinary microbiome.</title>
        <authorList>
            <person name="Thomas-White K."/>
            <person name="Wolfe A.J."/>
        </authorList>
    </citation>
    <scope>NUCLEOTIDE SEQUENCE [LARGE SCALE GENOMIC DNA]</scope>
    <source>
        <strain evidence="12 14">UMB0844</strain>
    </source>
</reference>